<keyword evidence="6" id="KW-0732">Signal</keyword>
<evidence type="ECO:0000313" key="12">
    <source>
        <dbReference type="RefSeq" id="XP_056866440.1"/>
    </source>
</evidence>
<feature type="transmembrane region" description="Helical" evidence="10">
    <location>
        <begin position="113"/>
        <end position="133"/>
    </location>
</feature>
<evidence type="ECO:0000256" key="4">
    <source>
        <dbReference type="ARBA" id="ARBA00008905"/>
    </source>
</evidence>
<comment type="function">
    <text evidence="1 10">Subunit of the oligosaccharyl transferase (OST) complex that catalyzes the initial transfer of a defined glycan (Glc(3)Man(9)GlcNAc(2) in eukaryotes) from the lipid carrier dolichol-pyrophosphate to an asparagine residue within an Asn-X-Ser/Thr consensus motif in nascent polypeptide chains, the first step in protein N-glycosylation. N-glycosylation occurs cotranslationally and the complex associates with the Sec61 complex at the channel-forming translocon complex that mediates protein translocation across the endoplasmic reticulum (ER). All subunits are required for a maximal enzyme activity.</text>
</comment>
<evidence type="ECO:0000256" key="1">
    <source>
        <dbReference type="ARBA" id="ARBA00002791"/>
    </source>
</evidence>
<reference evidence="11" key="1">
    <citation type="journal article" date="2019" name="Database">
        <title>The radish genome database (RadishGD): an integrated information resource for radish genomics.</title>
        <authorList>
            <person name="Yu H.J."/>
            <person name="Baek S."/>
            <person name="Lee Y.J."/>
            <person name="Cho A."/>
            <person name="Mun J.H."/>
        </authorList>
    </citation>
    <scope>NUCLEOTIDE SEQUENCE [LARGE SCALE GENOMIC DNA]</scope>
    <source>
        <strain evidence="11">cv. WK10039</strain>
    </source>
</reference>
<dbReference type="PANTHER" id="PTHR21049">
    <property type="entry name" value="RIBOPHORIN I"/>
    <property type="match status" value="1"/>
</dbReference>
<comment type="subunit">
    <text evidence="10">Component of the oligosaccharyltransferase (OST) complex.</text>
</comment>
<dbReference type="KEGG" id="rsz:130512450"/>
<keyword evidence="11" id="KW-1185">Reference proteome</keyword>
<keyword evidence="5 10" id="KW-0812">Transmembrane</keyword>
<evidence type="ECO:0000256" key="3">
    <source>
        <dbReference type="ARBA" id="ARBA00004922"/>
    </source>
</evidence>
<dbReference type="GO" id="GO:0008250">
    <property type="term" value="C:oligosaccharyltransferase complex"/>
    <property type="evidence" value="ECO:0007669"/>
    <property type="project" value="UniProtKB-UniRule"/>
</dbReference>
<evidence type="ECO:0000256" key="5">
    <source>
        <dbReference type="ARBA" id="ARBA00022692"/>
    </source>
</evidence>
<dbReference type="Proteomes" id="UP000504610">
    <property type="component" value="Chromosome 5"/>
</dbReference>
<dbReference type="PANTHER" id="PTHR21049:SF0">
    <property type="entry name" value="DOLICHYL-DIPHOSPHOOLIGOSACCHARIDE--PROTEIN GLYCOSYLTRANSFERASE SUBUNIT 1"/>
    <property type="match status" value="1"/>
</dbReference>
<dbReference type="InterPro" id="IPR007676">
    <property type="entry name" value="Ribophorin_I"/>
</dbReference>
<evidence type="ECO:0000313" key="11">
    <source>
        <dbReference type="Proteomes" id="UP000504610"/>
    </source>
</evidence>
<dbReference type="Pfam" id="PF04597">
    <property type="entry name" value="Ribophorin_I"/>
    <property type="match status" value="1"/>
</dbReference>
<sequence>MVSKSTHFSKRVYQDTIATDGLFDNLYEKEIVSIVCRLLEQGLEPQRAFSSSNHKLSVTTPFAVKQSHEIKYSHLDIAGRPVVVLEKNNVVPDHNQNIQVYYKFSNINLLSEPLMLISGFFVLFITCIIYTRADFSISKSSVT</sequence>
<reference evidence="12" key="2">
    <citation type="submission" date="2025-08" db="UniProtKB">
        <authorList>
            <consortium name="RefSeq"/>
        </authorList>
    </citation>
    <scope>IDENTIFICATION</scope>
    <source>
        <tissue evidence="12">Leaf</tissue>
    </source>
</reference>
<comment type="pathway">
    <text evidence="3 10">Protein modification; protein glycosylation.</text>
</comment>
<evidence type="ECO:0000256" key="7">
    <source>
        <dbReference type="ARBA" id="ARBA00022824"/>
    </source>
</evidence>
<name>A0A9W3DRK2_RAPSA</name>
<evidence type="ECO:0000256" key="8">
    <source>
        <dbReference type="ARBA" id="ARBA00022989"/>
    </source>
</evidence>
<evidence type="ECO:0000256" key="9">
    <source>
        <dbReference type="ARBA" id="ARBA00023136"/>
    </source>
</evidence>
<dbReference type="OrthoDB" id="1660801at2759"/>
<protein>
    <recommendedName>
        <fullName evidence="10">Dolichyl-diphosphooligosaccharide--protein glycosyltransferase subunit 1</fullName>
    </recommendedName>
</protein>
<dbReference type="AlphaFoldDB" id="A0A9W3DRK2"/>
<accession>A0A9W3DRK2</accession>
<keyword evidence="9 10" id="KW-0472">Membrane</keyword>
<organism evidence="11 12">
    <name type="scientific">Raphanus sativus</name>
    <name type="common">Radish</name>
    <name type="synonym">Raphanus raphanistrum var. sativus</name>
    <dbReference type="NCBI Taxonomy" id="3726"/>
    <lineage>
        <taxon>Eukaryota</taxon>
        <taxon>Viridiplantae</taxon>
        <taxon>Streptophyta</taxon>
        <taxon>Embryophyta</taxon>
        <taxon>Tracheophyta</taxon>
        <taxon>Spermatophyta</taxon>
        <taxon>Magnoliopsida</taxon>
        <taxon>eudicotyledons</taxon>
        <taxon>Gunneridae</taxon>
        <taxon>Pentapetalae</taxon>
        <taxon>rosids</taxon>
        <taxon>malvids</taxon>
        <taxon>Brassicales</taxon>
        <taxon>Brassicaceae</taxon>
        <taxon>Brassiceae</taxon>
        <taxon>Raphanus</taxon>
    </lineage>
</organism>
<evidence type="ECO:0000256" key="2">
    <source>
        <dbReference type="ARBA" id="ARBA00004115"/>
    </source>
</evidence>
<gene>
    <name evidence="12" type="primary">LOC130512450</name>
</gene>
<dbReference type="RefSeq" id="XP_056866440.1">
    <property type="nucleotide sequence ID" value="XM_057010460.1"/>
</dbReference>
<keyword evidence="7 10" id="KW-0256">Endoplasmic reticulum</keyword>
<keyword evidence="8 10" id="KW-1133">Transmembrane helix</keyword>
<dbReference type="GO" id="GO:0018279">
    <property type="term" value="P:protein N-linked glycosylation via asparagine"/>
    <property type="evidence" value="ECO:0007669"/>
    <property type="project" value="TreeGrafter"/>
</dbReference>
<evidence type="ECO:0000256" key="10">
    <source>
        <dbReference type="RuleBase" id="RU361143"/>
    </source>
</evidence>
<comment type="subcellular location">
    <subcellularLocation>
        <location evidence="2 10">Endoplasmic reticulum membrane</location>
        <topology evidence="2 10">Single-pass type I membrane protein</topology>
    </subcellularLocation>
</comment>
<proteinExistence type="inferred from homology"/>
<comment type="similarity">
    <text evidence="4 10">Belongs to the OST1 family.</text>
</comment>
<evidence type="ECO:0000256" key="6">
    <source>
        <dbReference type="ARBA" id="ARBA00022729"/>
    </source>
</evidence>
<dbReference type="GeneID" id="130512450"/>